<dbReference type="GO" id="GO:0016020">
    <property type="term" value="C:membrane"/>
    <property type="evidence" value="ECO:0007669"/>
    <property type="project" value="UniProtKB-SubCell"/>
</dbReference>
<dbReference type="RefSeq" id="XP_008616076.1">
    <property type="nucleotide sequence ID" value="XM_008617854.1"/>
</dbReference>
<feature type="region of interest" description="Disordered" evidence="4">
    <location>
        <begin position="1"/>
        <end position="21"/>
    </location>
</feature>
<dbReference type="InterPro" id="IPR023395">
    <property type="entry name" value="MCP_dom_sf"/>
</dbReference>
<dbReference type="OMA" id="HYIAPFE"/>
<proteinExistence type="predicted"/>
<name>T0RE00_SAPDV</name>
<dbReference type="EMBL" id="JH767175">
    <property type="protein sequence ID" value="EQC30483.1"/>
    <property type="molecule type" value="Genomic_DNA"/>
</dbReference>
<evidence type="ECO:0000313" key="5">
    <source>
        <dbReference type="EMBL" id="EQC30483.1"/>
    </source>
</evidence>
<keyword evidence="3" id="KW-0472">Membrane</keyword>
<comment type="subcellular location">
    <subcellularLocation>
        <location evidence="1">Membrane</location>
    </subcellularLocation>
</comment>
<protein>
    <submittedName>
        <fullName evidence="5">Uncharacterized protein</fullName>
    </submittedName>
</protein>
<keyword evidence="6" id="KW-1185">Reference proteome</keyword>
<keyword evidence="2" id="KW-0812">Transmembrane</keyword>
<evidence type="ECO:0000256" key="1">
    <source>
        <dbReference type="ARBA" id="ARBA00004370"/>
    </source>
</evidence>
<sequence length="293" mass="30920">MAGVAIEMETDESSTSSDAAVGGAMRSGLRSMVMRLRLQNPIVGSFPRTVPVKAVASASDNLSLLMDVTGYVKEAKEQLDQHRSPQAKVATLTKWAMWTWVPNLVRSSLLGSATWASYELTTNALTPSQTPQNVVACTFGVALVAGGVAGALHGSLWTATEELLVRIKQTASGYSLRGVLLSHTTTHVAMFSSYEATKATLLESVVPSEHKEDRSAVVTGACIVAAAATSGLVGEVVTHYIAPFEQAPFRASVKEAAALARPTLRGMAPSAFSTLLGWLAYEFAKDMVDDASG</sequence>
<dbReference type="InParanoid" id="T0RE00"/>
<evidence type="ECO:0000313" key="6">
    <source>
        <dbReference type="Proteomes" id="UP000030762"/>
    </source>
</evidence>
<dbReference type="VEuPathDB" id="FungiDB:SDRG_11800"/>
<dbReference type="SUPFAM" id="SSF103506">
    <property type="entry name" value="Mitochondrial carrier"/>
    <property type="match status" value="1"/>
</dbReference>
<dbReference type="AlphaFoldDB" id="T0RE00"/>
<dbReference type="Proteomes" id="UP000030762">
    <property type="component" value="Unassembled WGS sequence"/>
</dbReference>
<evidence type="ECO:0000256" key="3">
    <source>
        <dbReference type="ARBA" id="ARBA00023136"/>
    </source>
</evidence>
<dbReference type="GeneID" id="19952527"/>
<organism evidence="5 6">
    <name type="scientific">Saprolegnia diclina (strain VS20)</name>
    <dbReference type="NCBI Taxonomy" id="1156394"/>
    <lineage>
        <taxon>Eukaryota</taxon>
        <taxon>Sar</taxon>
        <taxon>Stramenopiles</taxon>
        <taxon>Oomycota</taxon>
        <taxon>Saprolegniomycetes</taxon>
        <taxon>Saprolegniales</taxon>
        <taxon>Saprolegniaceae</taxon>
        <taxon>Saprolegnia</taxon>
    </lineage>
</organism>
<reference evidence="5 6" key="1">
    <citation type="submission" date="2012-04" db="EMBL/GenBank/DDBJ databases">
        <title>The Genome Sequence of Saprolegnia declina VS20.</title>
        <authorList>
            <consortium name="The Broad Institute Genome Sequencing Platform"/>
            <person name="Russ C."/>
            <person name="Nusbaum C."/>
            <person name="Tyler B."/>
            <person name="van West P."/>
            <person name="Dieguez-Uribeondo J."/>
            <person name="de Bruijn I."/>
            <person name="Tripathy S."/>
            <person name="Jiang R."/>
            <person name="Young S.K."/>
            <person name="Zeng Q."/>
            <person name="Gargeya S."/>
            <person name="Fitzgerald M."/>
            <person name="Haas B."/>
            <person name="Abouelleil A."/>
            <person name="Alvarado L."/>
            <person name="Arachchi H.M."/>
            <person name="Berlin A."/>
            <person name="Chapman S.B."/>
            <person name="Goldberg J."/>
            <person name="Griggs A."/>
            <person name="Gujja S."/>
            <person name="Hansen M."/>
            <person name="Howarth C."/>
            <person name="Imamovic A."/>
            <person name="Larimer J."/>
            <person name="McCowen C."/>
            <person name="Montmayeur A."/>
            <person name="Murphy C."/>
            <person name="Neiman D."/>
            <person name="Pearson M."/>
            <person name="Priest M."/>
            <person name="Roberts A."/>
            <person name="Saif S."/>
            <person name="Shea T."/>
            <person name="Sisk P."/>
            <person name="Sykes S."/>
            <person name="Wortman J."/>
            <person name="Nusbaum C."/>
            <person name="Birren B."/>
        </authorList>
    </citation>
    <scope>NUCLEOTIDE SEQUENCE [LARGE SCALE GENOMIC DNA]</scope>
    <source>
        <strain evidence="5 6">VS20</strain>
    </source>
</reference>
<evidence type="ECO:0000256" key="2">
    <source>
        <dbReference type="ARBA" id="ARBA00022692"/>
    </source>
</evidence>
<accession>T0RE00</accession>
<evidence type="ECO:0000256" key="4">
    <source>
        <dbReference type="SAM" id="MobiDB-lite"/>
    </source>
</evidence>
<gene>
    <name evidence="5" type="ORF">SDRG_11800</name>
</gene>
<dbReference type="OrthoDB" id="69465at2759"/>